<sequence length="56" mass="5975">MDETALCVVDDHGVVQLVTTAVTDPDALFAVLKPFLPSLRRVGHEAGSLSPVCIRN</sequence>
<comment type="caution">
    <text evidence="1">The sequence shown here is derived from an EMBL/GenBank/DDBJ whole genome shotgun (WGS) entry which is preliminary data.</text>
</comment>
<evidence type="ECO:0000313" key="2">
    <source>
        <dbReference type="Proteomes" id="UP001549204"/>
    </source>
</evidence>
<evidence type="ECO:0000313" key="1">
    <source>
        <dbReference type="EMBL" id="MET3583485.1"/>
    </source>
</evidence>
<protein>
    <recommendedName>
        <fullName evidence="3">Transposase</fullName>
    </recommendedName>
</protein>
<dbReference type="EMBL" id="JBEPMC010000018">
    <property type="protein sequence ID" value="MET3583485.1"/>
    <property type="molecule type" value="Genomic_DNA"/>
</dbReference>
<evidence type="ECO:0008006" key="3">
    <source>
        <dbReference type="Google" id="ProtNLM"/>
    </source>
</evidence>
<proteinExistence type="predicted"/>
<keyword evidence="2" id="KW-1185">Reference proteome</keyword>
<organism evidence="1 2">
    <name type="scientific">Mesorhizobium robiniae</name>
    <dbReference type="NCBI Taxonomy" id="559315"/>
    <lineage>
        <taxon>Bacteria</taxon>
        <taxon>Pseudomonadati</taxon>
        <taxon>Pseudomonadota</taxon>
        <taxon>Alphaproteobacteria</taxon>
        <taxon>Hyphomicrobiales</taxon>
        <taxon>Phyllobacteriaceae</taxon>
        <taxon>Mesorhizobium</taxon>
    </lineage>
</organism>
<dbReference type="Proteomes" id="UP001549204">
    <property type="component" value="Unassembled WGS sequence"/>
</dbReference>
<accession>A0ABV2GYW1</accession>
<gene>
    <name evidence="1" type="ORF">ABID19_006550</name>
</gene>
<reference evidence="1 2" key="1">
    <citation type="submission" date="2024-06" db="EMBL/GenBank/DDBJ databases">
        <title>Genomic Encyclopedia of Type Strains, Phase IV (KMG-IV): sequencing the most valuable type-strain genomes for metagenomic binning, comparative biology and taxonomic classification.</title>
        <authorList>
            <person name="Goeker M."/>
        </authorList>
    </citation>
    <scope>NUCLEOTIDE SEQUENCE [LARGE SCALE GENOMIC DNA]</scope>
    <source>
        <strain evidence="1 2">DSM 100022</strain>
    </source>
</reference>
<name>A0ABV2GYW1_9HYPH</name>